<feature type="transmembrane region" description="Helical" evidence="6">
    <location>
        <begin position="375"/>
        <end position="397"/>
    </location>
</feature>
<keyword evidence="9" id="KW-1185">Reference proteome</keyword>
<dbReference type="OrthoDB" id="9180256at2"/>
<dbReference type="InterPro" id="IPR036259">
    <property type="entry name" value="MFS_trans_sf"/>
</dbReference>
<feature type="region of interest" description="Disordered" evidence="5">
    <location>
        <begin position="236"/>
        <end position="274"/>
    </location>
</feature>
<dbReference type="PANTHER" id="PTHR23542:SF1">
    <property type="entry name" value="MAJOR FACILITATOR SUPERFAMILY (MFS) PROFILE DOMAIN-CONTAINING PROTEIN"/>
    <property type="match status" value="1"/>
</dbReference>
<dbReference type="RefSeq" id="WP_152811771.1">
    <property type="nucleotide sequence ID" value="NZ_VJXX01000001.1"/>
</dbReference>
<feature type="transmembrane region" description="Helical" evidence="6">
    <location>
        <begin position="279"/>
        <end position="299"/>
    </location>
</feature>
<dbReference type="SUPFAM" id="SSF103473">
    <property type="entry name" value="MFS general substrate transporter"/>
    <property type="match status" value="1"/>
</dbReference>
<dbReference type="GO" id="GO:0022857">
    <property type="term" value="F:transmembrane transporter activity"/>
    <property type="evidence" value="ECO:0007669"/>
    <property type="project" value="InterPro"/>
</dbReference>
<feature type="transmembrane region" description="Helical" evidence="6">
    <location>
        <begin position="73"/>
        <end position="98"/>
    </location>
</feature>
<evidence type="ECO:0000256" key="5">
    <source>
        <dbReference type="SAM" id="MobiDB-lite"/>
    </source>
</evidence>
<evidence type="ECO:0000256" key="3">
    <source>
        <dbReference type="ARBA" id="ARBA00022989"/>
    </source>
</evidence>
<dbReference type="Pfam" id="PF07690">
    <property type="entry name" value="MFS_1"/>
    <property type="match status" value="1"/>
</dbReference>
<feature type="transmembrane region" description="Helical" evidence="6">
    <location>
        <begin position="105"/>
        <end position="124"/>
    </location>
</feature>
<keyword evidence="2 6" id="KW-0812">Transmembrane</keyword>
<dbReference type="PANTHER" id="PTHR23542">
    <property type="match status" value="1"/>
</dbReference>
<sequence length="465" mass="46817">MYKNPTPASPTPSPTPSTPPEVTPGHRSRLGRFGVLPQLAGSSFLVIGLFARLPLAMLTVGALTLVTTASGSYAAGGFAAGAVGLGSATGAPLLGYLADRRGQRTVLLASAVLNTLAIIGLLVVTMTSSGFTGSGLVLVLLSSLAMGFTCPQIGPLARVRWMAMTRRGPRSSLDTALSYEGTADELTFVLGPALVGLLASLIAPWLPLALAAVLTLTLVSAFAVHRTVAFSDARRDAPRSVDGQQATETGPSTGTVAVGQDPVRSHGSDAREETDRAPAGAWLVLIPVAGMIAMGTFFGSTQTFLTAFTGQFGAAESSGLLYAVMGLSSAVAALSVAYWSRRFRHTARWTAAALAMTAAAAALVVPASIGAMVLVLLVLGLFVGPTMVTIFSIGSAVAPAHRLGTVMTFLASGIVAGTALGSALAGTLAEAGGAAGAALVPALAAAVLLLLGIASAITLRRVRGA</sequence>
<feature type="compositionally biased region" description="Basic and acidic residues" evidence="5">
    <location>
        <begin position="263"/>
        <end position="274"/>
    </location>
</feature>
<keyword evidence="4 6" id="KW-0472">Membrane</keyword>
<dbReference type="GO" id="GO:0005886">
    <property type="term" value="C:plasma membrane"/>
    <property type="evidence" value="ECO:0007669"/>
    <property type="project" value="UniProtKB-SubCell"/>
</dbReference>
<protein>
    <submittedName>
        <fullName evidence="8">MFS transporter</fullName>
    </submittedName>
</protein>
<organism evidence="8 9">
    <name type="scientific">Arthrobacter bussei</name>
    <dbReference type="NCBI Taxonomy" id="2594179"/>
    <lineage>
        <taxon>Bacteria</taxon>
        <taxon>Bacillati</taxon>
        <taxon>Actinomycetota</taxon>
        <taxon>Actinomycetes</taxon>
        <taxon>Micrococcales</taxon>
        <taxon>Micrococcaceae</taxon>
        <taxon>Arthrobacter</taxon>
    </lineage>
</organism>
<feature type="compositionally biased region" description="Polar residues" evidence="5">
    <location>
        <begin position="242"/>
        <end position="255"/>
    </location>
</feature>
<dbReference type="PROSITE" id="PS50850">
    <property type="entry name" value="MFS"/>
    <property type="match status" value="1"/>
</dbReference>
<evidence type="ECO:0000256" key="1">
    <source>
        <dbReference type="ARBA" id="ARBA00004651"/>
    </source>
</evidence>
<accession>A0A7X1TMC0</accession>
<comment type="caution">
    <text evidence="8">The sequence shown here is derived from an EMBL/GenBank/DDBJ whole genome shotgun (WGS) entry which is preliminary data.</text>
</comment>
<feature type="transmembrane region" description="Helical" evidence="6">
    <location>
        <begin position="209"/>
        <end position="229"/>
    </location>
</feature>
<evidence type="ECO:0000256" key="4">
    <source>
        <dbReference type="ARBA" id="ARBA00023136"/>
    </source>
</evidence>
<feature type="transmembrane region" description="Helical" evidence="6">
    <location>
        <begin position="319"/>
        <end position="339"/>
    </location>
</feature>
<evidence type="ECO:0000256" key="2">
    <source>
        <dbReference type="ARBA" id="ARBA00022692"/>
    </source>
</evidence>
<feature type="domain" description="Major facilitator superfamily (MFS) profile" evidence="7">
    <location>
        <begin position="40"/>
        <end position="463"/>
    </location>
</feature>
<feature type="transmembrane region" description="Helical" evidence="6">
    <location>
        <begin position="351"/>
        <end position="369"/>
    </location>
</feature>
<feature type="compositionally biased region" description="Pro residues" evidence="5">
    <location>
        <begin position="7"/>
        <end position="22"/>
    </location>
</feature>
<evidence type="ECO:0000313" key="9">
    <source>
        <dbReference type="Proteomes" id="UP000326464"/>
    </source>
</evidence>
<dbReference type="Gene3D" id="1.20.1250.20">
    <property type="entry name" value="MFS general substrate transporter like domains"/>
    <property type="match status" value="1"/>
</dbReference>
<evidence type="ECO:0000256" key="6">
    <source>
        <dbReference type="SAM" id="Phobius"/>
    </source>
</evidence>
<dbReference type="InterPro" id="IPR011701">
    <property type="entry name" value="MFS"/>
</dbReference>
<feature type="region of interest" description="Disordered" evidence="5">
    <location>
        <begin position="1"/>
        <end position="28"/>
    </location>
</feature>
<dbReference type="EMBL" id="VJXX01000001">
    <property type="protein sequence ID" value="MPY09401.1"/>
    <property type="molecule type" value="Genomic_DNA"/>
</dbReference>
<dbReference type="InterPro" id="IPR020846">
    <property type="entry name" value="MFS_dom"/>
</dbReference>
<feature type="transmembrane region" description="Helical" evidence="6">
    <location>
        <begin position="435"/>
        <end position="459"/>
    </location>
</feature>
<name>A0A7X1TMC0_9MICC</name>
<gene>
    <name evidence="8" type="ORF">FNH21_01455</name>
</gene>
<comment type="subcellular location">
    <subcellularLocation>
        <location evidence="1">Cell membrane</location>
        <topology evidence="1">Multi-pass membrane protein</topology>
    </subcellularLocation>
</comment>
<feature type="transmembrane region" description="Helical" evidence="6">
    <location>
        <begin position="409"/>
        <end position="429"/>
    </location>
</feature>
<proteinExistence type="predicted"/>
<evidence type="ECO:0000313" key="8">
    <source>
        <dbReference type="EMBL" id="MPY09401.1"/>
    </source>
</evidence>
<keyword evidence="3 6" id="KW-1133">Transmembrane helix</keyword>
<dbReference type="Proteomes" id="UP000326464">
    <property type="component" value="Unassembled WGS sequence"/>
</dbReference>
<feature type="transmembrane region" description="Helical" evidence="6">
    <location>
        <begin position="136"/>
        <end position="157"/>
    </location>
</feature>
<evidence type="ECO:0000259" key="7">
    <source>
        <dbReference type="PROSITE" id="PS50850"/>
    </source>
</evidence>
<feature type="transmembrane region" description="Helical" evidence="6">
    <location>
        <begin position="186"/>
        <end position="203"/>
    </location>
</feature>
<dbReference type="AlphaFoldDB" id="A0A7X1TMC0"/>
<reference evidence="9" key="1">
    <citation type="submission" date="2019-07" db="EMBL/GenBank/DDBJ databases">
        <title>Arthrobacter KR32 sp. nov., isolated from mountain cheese made of cows milk.</title>
        <authorList>
            <person name="Flegler A."/>
        </authorList>
    </citation>
    <scope>NUCLEOTIDE SEQUENCE [LARGE SCALE GENOMIC DNA]</scope>
    <source>
        <strain evidence="9">KR32</strain>
    </source>
</reference>